<dbReference type="AlphaFoldDB" id="A0A8H6W3D5"/>
<evidence type="ECO:0000259" key="2">
    <source>
        <dbReference type="Pfam" id="PF12937"/>
    </source>
</evidence>
<proteinExistence type="predicted"/>
<name>A0A8H6W3D5_9AGAR</name>
<dbReference type="GeneID" id="59345064"/>
<sequence length="550" mass="62155">MRSVKTLRNRLPRSLFKHSNDRRLEESPDASLLDLKESSSQSPTHEDLETPRVSPISRLPFDVLVEIFLYVHGDTASEGSRIAYSTFECSRVCVAWRQLALHTPLLWSRINFDTPAWTRHCLDRAKSAPLIVEGDLASDSRGAPSVVTQREEHITAVLEDHRERIKAISLVLPPRPTERLQRALVGGFPILVRLHLRVKNDWSVPAPTPNCYPRLHTLCLNSPFPRILRLTGERLAILDLNAAGIDAELPYLLSLLTQLTTLKLTIRRNIWGGPPTPPHTTTSLPKLRWLFITDFSEYEEPSRSGQLLGALALPVLQRCTLNLWHVPRTGRLLRGLLDTALGTHFPAARGQSQRTFLRVQYEDPTSTVRCRHMTERTPQHHLDLTFRSVASDGAARELVVAWHVDSIPEASVMVVIAELGNPKEPFQVASGPQIMYTPALQETLAVVDTLVLTNWMLHWYTESNLWTAFLNSLNNLSTLVLAECALVSEWEALLGDRAASIAFLTLDNDAVRYKEPHGYDELDSTYGTSLWDRSDGFWMYMARSVGWRLK</sequence>
<dbReference type="Pfam" id="PF12937">
    <property type="entry name" value="F-box-like"/>
    <property type="match status" value="1"/>
</dbReference>
<evidence type="ECO:0000313" key="3">
    <source>
        <dbReference type="EMBL" id="KAF7303497.1"/>
    </source>
</evidence>
<evidence type="ECO:0000256" key="1">
    <source>
        <dbReference type="SAM" id="MobiDB-lite"/>
    </source>
</evidence>
<feature type="region of interest" description="Disordered" evidence="1">
    <location>
        <begin position="22"/>
        <end position="51"/>
    </location>
</feature>
<reference evidence="3" key="1">
    <citation type="submission" date="2020-05" db="EMBL/GenBank/DDBJ databases">
        <title>Mycena genomes resolve the evolution of fungal bioluminescence.</title>
        <authorList>
            <person name="Tsai I.J."/>
        </authorList>
    </citation>
    <scope>NUCLEOTIDE SEQUENCE</scope>
    <source>
        <strain evidence="3">171206Taipei</strain>
    </source>
</reference>
<protein>
    <recommendedName>
        <fullName evidence="2">F-box domain-containing protein</fullName>
    </recommendedName>
</protein>
<gene>
    <name evidence="3" type="ORF">MIND_00578700</name>
</gene>
<keyword evidence="4" id="KW-1185">Reference proteome</keyword>
<dbReference type="InterPro" id="IPR036047">
    <property type="entry name" value="F-box-like_dom_sf"/>
</dbReference>
<dbReference type="SUPFAM" id="SSF81383">
    <property type="entry name" value="F-box domain"/>
    <property type="match status" value="1"/>
</dbReference>
<dbReference type="EMBL" id="JACAZF010000005">
    <property type="protein sequence ID" value="KAF7303497.1"/>
    <property type="molecule type" value="Genomic_DNA"/>
</dbReference>
<dbReference type="SUPFAM" id="SSF52058">
    <property type="entry name" value="L domain-like"/>
    <property type="match status" value="1"/>
</dbReference>
<accession>A0A8H6W3D5</accession>
<organism evidence="3 4">
    <name type="scientific">Mycena indigotica</name>
    <dbReference type="NCBI Taxonomy" id="2126181"/>
    <lineage>
        <taxon>Eukaryota</taxon>
        <taxon>Fungi</taxon>
        <taxon>Dikarya</taxon>
        <taxon>Basidiomycota</taxon>
        <taxon>Agaricomycotina</taxon>
        <taxon>Agaricomycetes</taxon>
        <taxon>Agaricomycetidae</taxon>
        <taxon>Agaricales</taxon>
        <taxon>Marasmiineae</taxon>
        <taxon>Mycenaceae</taxon>
        <taxon>Mycena</taxon>
    </lineage>
</organism>
<dbReference type="OrthoDB" id="2893938at2759"/>
<comment type="caution">
    <text evidence="3">The sequence shown here is derived from an EMBL/GenBank/DDBJ whole genome shotgun (WGS) entry which is preliminary data.</text>
</comment>
<dbReference type="InterPro" id="IPR001810">
    <property type="entry name" value="F-box_dom"/>
</dbReference>
<dbReference type="Gene3D" id="1.20.1280.50">
    <property type="match status" value="1"/>
</dbReference>
<evidence type="ECO:0000313" key="4">
    <source>
        <dbReference type="Proteomes" id="UP000636479"/>
    </source>
</evidence>
<dbReference type="RefSeq" id="XP_037220469.1">
    <property type="nucleotide sequence ID" value="XM_037362548.1"/>
</dbReference>
<dbReference type="Proteomes" id="UP000636479">
    <property type="component" value="Unassembled WGS sequence"/>
</dbReference>
<feature type="domain" description="F-box" evidence="2">
    <location>
        <begin position="56"/>
        <end position="112"/>
    </location>
</feature>